<dbReference type="RefSeq" id="WP_386818945.1">
    <property type="nucleotide sequence ID" value="NZ_JBHUIT010000003.1"/>
</dbReference>
<feature type="transmembrane region" description="Helical" evidence="1">
    <location>
        <begin position="205"/>
        <end position="225"/>
    </location>
</feature>
<name>A0ABW5D7R3_9BACT</name>
<evidence type="ECO:0000313" key="4">
    <source>
        <dbReference type="Proteomes" id="UP001597375"/>
    </source>
</evidence>
<keyword evidence="1" id="KW-0472">Membrane</keyword>
<evidence type="ECO:0000256" key="2">
    <source>
        <dbReference type="SAM" id="SignalP"/>
    </source>
</evidence>
<gene>
    <name evidence="3" type="ORF">ACFSSA_05115</name>
</gene>
<proteinExistence type="predicted"/>
<dbReference type="EMBL" id="JBHUIT010000003">
    <property type="protein sequence ID" value="MFD2256049.1"/>
    <property type="molecule type" value="Genomic_DNA"/>
</dbReference>
<feature type="chain" id="PRO_5047148359" description="PEP-CTERM sorting domain-containing protein" evidence="2">
    <location>
        <begin position="27"/>
        <end position="231"/>
    </location>
</feature>
<keyword evidence="2" id="KW-0732">Signal</keyword>
<keyword evidence="4" id="KW-1185">Reference proteome</keyword>
<sequence length="231" mass="24747">MIRNSSPTTATCALVFSLSFASLASAGLSLTTSTFDNDDDGWRPWATSTESPITAGNPYLKLDSDGAEERGRLITFSRETAWTGDYISMNVTAVELDVANFSSSDTLHLRVALGTRASPMQSGGTWFVSSAAVIVGTLSDWTHVSLSVAENELSRVGNFAGEIGTDTYAEALSNIQTIRLFSAVQIGTAIGDEFIGPVGFDNISLIVPEPSSSAFIVFSSLIFCLRRKRRH</sequence>
<evidence type="ECO:0008006" key="5">
    <source>
        <dbReference type="Google" id="ProtNLM"/>
    </source>
</evidence>
<comment type="caution">
    <text evidence="3">The sequence shown here is derived from an EMBL/GenBank/DDBJ whole genome shotgun (WGS) entry which is preliminary data.</text>
</comment>
<organism evidence="3 4">
    <name type="scientific">Luteolibacter algae</name>
    <dbReference type="NCBI Taxonomy" id="454151"/>
    <lineage>
        <taxon>Bacteria</taxon>
        <taxon>Pseudomonadati</taxon>
        <taxon>Verrucomicrobiota</taxon>
        <taxon>Verrucomicrobiia</taxon>
        <taxon>Verrucomicrobiales</taxon>
        <taxon>Verrucomicrobiaceae</taxon>
        <taxon>Luteolibacter</taxon>
    </lineage>
</organism>
<evidence type="ECO:0000313" key="3">
    <source>
        <dbReference type="EMBL" id="MFD2256049.1"/>
    </source>
</evidence>
<accession>A0ABW5D7R3</accession>
<dbReference type="Proteomes" id="UP001597375">
    <property type="component" value="Unassembled WGS sequence"/>
</dbReference>
<feature type="signal peptide" evidence="2">
    <location>
        <begin position="1"/>
        <end position="26"/>
    </location>
</feature>
<protein>
    <recommendedName>
        <fullName evidence="5">PEP-CTERM sorting domain-containing protein</fullName>
    </recommendedName>
</protein>
<keyword evidence="1" id="KW-0812">Transmembrane</keyword>
<evidence type="ECO:0000256" key="1">
    <source>
        <dbReference type="SAM" id="Phobius"/>
    </source>
</evidence>
<reference evidence="4" key="1">
    <citation type="journal article" date="2019" name="Int. J. Syst. Evol. Microbiol.">
        <title>The Global Catalogue of Microorganisms (GCM) 10K type strain sequencing project: providing services to taxonomists for standard genome sequencing and annotation.</title>
        <authorList>
            <consortium name="The Broad Institute Genomics Platform"/>
            <consortium name="The Broad Institute Genome Sequencing Center for Infectious Disease"/>
            <person name="Wu L."/>
            <person name="Ma J."/>
        </authorList>
    </citation>
    <scope>NUCLEOTIDE SEQUENCE [LARGE SCALE GENOMIC DNA]</scope>
    <source>
        <strain evidence="4">CGMCC 4.7106</strain>
    </source>
</reference>
<keyword evidence="1" id="KW-1133">Transmembrane helix</keyword>